<feature type="region of interest" description="Disordered" evidence="1">
    <location>
        <begin position="112"/>
        <end position="141"/>
    </location>
</feature>
<dbReference type="Proteomes" id="UP000700596">
    <property type="component" value="Unassembled WGS sequence"/>
</dbReference>
<feature type="region of interest" description="Disordered" evidence="1">
    <location>
        <begin position="1"/>
        <end position="21"/>
    </location>
</feature>
<dbReference type="GO" id="GO:0008033">
    <property type="term" value="P:tRNA processing"/>
    <property type="evidence" value="ECO:0007669"/>
    <property type="project" value="InterPro"/>
</dbReference>
<evidence type="ECO:0000256" key="1">
    <source>
        <dbReference type="SAM" id="MobiDB-lite"/>
    </source>
</evidence>
<dbReference type="InterPro" id="IPR013241">
    <property type="entry name" value="RNase_P_Pop3"/>
</dbReference>
<comment type="caution">
    <text evidence="2">The sequence shown here is derived from an EMBL/GenBank/DDBJ whole genome shotgun (WGS) entry which is preliminary data.</text>
</comment>
<dbReference type="GO" id="GO:0034965">
    <property type="term" value="P:intronic box C/D snoRNA processing"/>
    <property type="evidence" value="ECO:0007669"/>
    <property type="project" value="TreeGrafter"/>
</dbReference>
<gene>
    <name evidence="2" type="ORF">B0J11DRAFT_203857</name>
</gene>
<proteinExistence type="predicted"/>
<protein>
    <submittedName>
        <fullName evidence="2">Uncharacterized protein</fullName>
    </submittedName>
</protein>
<name>A0A9P9I8N2_9PLEO</name>
<feature type="compositionally biased region" description="Basic residues" evidence="1">
    <location>
        <begin position="51"/>
        <end position="66"/>
    </location>
</feature>
<dbReference type="GO" id="GO:0004526">
    <property type="term" value="F:ribonuclease P activity"/>
    <property type="evidence" value="ECO:0007669"/>
    <property type="project" value="TreeGrafter"/>
</dbReference>
<dbReference type="GO" id="GO:0000171">
    <property type="term" value="F:ribonuclease MRP activity"/>
    <property type="evidence" value="ECO:0007669"/>
    <property type="project" value="TreeGrafter"/>
</dbReference>
<accession>A0A9P9I8N2</accession>
<dbReference type="OrthoDB" id="20109at2759"/>
<organism evidence="2 3">
    <name type="scientific">Dendryphion nanum</name>
    <dbReference type="NCBI Taxonomy" id="256645"/>
    <lineage>
        <taxon>Eukaryota</taxon>
        <taxon>Fungi</taxon>
        <taxon>Dikarya</taxon>
        <taxon>Ascomycota</taxon>
        <taxon>Pezizomycotina</taxon>
        <taxon>Dothideomycetes</taxon>
        <taxon>Pleosporomycetidae</taxon>
        <taxon>Pleosporales</taxon>
        <taxon>Torulaceae</taxon>
        <taxon>Dendryphion</taxon>
    </lineage>
</organism>
<evidence type="ECO:0000313" key="3">
    <source>
        <dbReference type="Proteomes" id="UP000700596"/>
    </source>
</evidence>
<feature type="region of interest" description="Disordered" evidence="1">
    <location>
        <begin position="51"/>
        <end position="95"/>
    </location>
</feature>
<dbReference type="AlphaFoldDB" id="A0A9P9I8N2"/>
<dbReference type="GO" id="GO:0000172">
    <property type="term" value="C:ribonuclease MRP complex"/>
    <property type="evidence" value="ECO:0007669"/>
    <property type="project" value="TreeGrafter"/>
</dbReference>
<dbReference type="GO" id="GO:0006364">
    <property type="term" value="P:rRNA processing"/>
    <property type="evidence" value="ECO:0007669"/>
    <property type="project" value="InterPro"/>
</dbReference>
<dbReference type="EMBL" id="JAGMWT010000027">
    <property type="protein sequence ID" value="KAH7110554.1"/>
    <property type="molecule type" value="Genomic_DNA"/>
</dbReference>
<reference evidence="2" key="1">
    <citation type="journal article" date="2021" name="Nat. Commun.">
        <title>Genetic determinants of endophytism in the Arabidopsis root mycobiome.</title>
        <authorList>
            <person name="Mesny F."/>
            <person name="Miyauchi S."/>
            <person name="Thiergart T."/>
            <person name="Pickel B."/>
            <person name="Atanasova L."/>
            <person name="Karlsson M."/>
            <person name="Huettel B."/>
            <person name="Barry K.W."/>
            <person name="Haridas S."/>
            <person name="Chen C."/>
            <person name="Bauer D."/>
            <person name="Andreopoulos W."/>
            <person name="Pangilinan J."/>
            <person name="LaButti K."/>
            <person name="Riley R."/>
            <person name="Lipzen A."/>
            <person name="Clum A."/>
            <person name="Drula E."/>
            <person name="Henrissat B."/>
            <person name="Kohler A."/>
            <person name="Grigoriev I.V."/>
            <person name="Martin F.M."/>
            <person name="Hacquard S."/>
        </authorList>
    </citation>
    <scope>NUCLEOTIDE SEQUENCE</scope>
    <source>
        <strain evidence="2">MPI-CAGE-CH-0243</strain>
    </source>
</reference>
<evidence type="ECO:0000313" key="2">
    <source>
        <dbReference type="EMBL" id="KAH7110554.1"/>
    </source>
</evidence>
<dbReference type="PANTHER" id="PTHR28272:SF1">
    <property type="entry name" value="RIBONUCLEASES P_MRP PROTEIN SUBUNIT POP3"/>
    <property type="match status" value="1"/>
</dbReference>
<keyword evidence="3" id="KW-1185">Reference proteome</keyword>
<dbReference type="GO" id="GO:0005655">
    <property type="term" value="C:nucleolar ribonuclease P complex"/>
    <property type="evidence" value="ECO:0007669"/>
    <property type="project" value="TreeGrafter"/>
</dbReference>
<dbReference type="PANTHER" id="PTHR28272">
    <property type="entry name" value="RIBONUCLEASES P/MRP PROTEIN SUBUNIT POP3"/>
    <property type="match status" value="1"/>
</dbReference>
<dbReference type="GO" id="GO:0005829">
    <property type="term" value="C:cytosol"/>
    <property type="evidence" value="ECO:0007669"/>
    <property type="project" value="TreeGrafter"/>
</dbReference>
<sequence length="249" mass="26801">MAPTTKKSSKPLYKTEIPFTKTQWPPVSEEHQTVILDLLCSLLEPIGRHRQTYVHPSKGKKRKRGPNRGLSSVKEPAGVPVSEDDSSAPPSPDLSAHLLVGLNSVTRHLTTLAQKTAPPTMPIDLSKGKNSESQADPRSPTPVSLLIIPHASPSSSPAHAHLPTLLYLSSLHSQNPPRLICLPSTSESKLASALHLPRVGALGLLVDAPGAGPLVEYVQQHVGAVECKWIEECMKAEWQGVKTTLHGVQ</sequence>